<sequence length="418" mass="47128">MEQARRPACVDEGNAFGRKAEPMPETSLRYACLLSFVAWLSFISCTSDGSRESKANRVSQTTYTFRDTATVKYASGFHIEYKENYKLLEIRNPYQDLTDTLRYILKPRGIVLDTAFTDAQVIDIPVRTMIATSTTHIALTEMLEANEIITGMVGAEYAYSSEIKKMLDEGKITGFNQGEFNKEQALALQPDLIMVSAGQSSQFDDYRVLMDSGINVLLNSEWLETTPLGKAEWVKMMGALLNREDMANEQFGKVATQYHNLKGKVAEAKEKPLVINNLPYKGAWFVSGGDSFTARYLKDAGADYPWYGNSSTGGLRKDFEAVYEVGLKADVWINPGAANSLDEIIEKDSRFRDFKPLKSGRIYNNNRRMSDSGGNDYWESGVVHPERVLADLIHIFHPEILSERELYYYKKLDVGADE</sequence>
<organism evidence="2 3">
    <name type="scientific">Halalkalibaculum roseum</name>
    <dbReference type="NCBI Taxonomy" id="2709311"/>
    <lineage>
        <taxon>Bacteria</taxon>
        <taxon>Pseudomonadati</taxon>
        <taxon>Balneolota</taxon>
        <taxon>Balneolia</taxon>
        <taxon>Balneolales</taxon>
        <taxon>Balneolaceae</taxon>
        <taxon>Halalkalibaculum</taxon>
    </lineage>
</organism>
<dbReference type="Gene3D" id="3.40.50.1980">
    <property type="entry name" value="Nitrogenase molybdenum iron protein domain"/>
    <property type="match status" value="2"/>
</dbReference>
<dbReference type="AlphaFoldDB" id="A0A6M1T2B1"/>
<dbReference type="RefSeq" id="WP_165140262.1">
    <property type="nucleotide sequence ID" value="NZ_JAALLT010000002.1"/>
</dbReference>
<dbReference type="GO" id="GO:0071281">
    <property type="term" value="P:cellular response to iron ion"/>
    <property type="evidence" value="ECO:0007669"/>
    <property type="project" value="TreeGrafter"/>
</dbReference>
<comment type="caution">
    <text evidence="2">The sequence shown here is derived from an EMBL/GenBank/DDBJ whole genome shotgun (WGS) entry which is preliminary data.</text>
</comment>
<gene>
    <name evidence="2" type="ORF">G3570_05950</name>
</gene>
<dbReference type="Proteomes" id="UP000473278">
    <property type="component" value="Unassembled WGS sequence"/>
</dbReference>
<dbReference type="PROSITE" id="PS50983">
    <property type="entry name" value="FE_B12_PBP"/>
    <property type="match status" value="1"/>
</dbReference>
<dbReference type="SUPFAM" id="SSF53807">
    <property type="entry name" value="Helical backbone' metal receptor"/>
    <property type="match status" value="1"/>
</dbReference>
<keyword evidence="3" id="KW-1185">Reference proteome</keyword>
<dbReference type="EMBL" id="JAALLT010000002">
    <property type="protein sequence ID" value="NGP76165.1"/>
    <property type="molecule type" value="Genomic_DNA"/>
</dbReference>
<dbReference type="InterPro" id="IPR050902">
    <property type="entry name" value="ABC_Transporter_SBP"/>
</dbReference>
<dbReference type="PANTHER" id="PTHR30535">
    <property type="entry name" value="VITAMIN B12-BINDING PROTEIN"/>
    <property type="match status" value="1"/>
</dbReference>
<dbReference type="Pfam" id="PF01497">
    <property type="entry name" value="Peripla_BP_2"/>
    <property type="match status" value="1"/>
</dbReference>
<dbReference type="InterPro" id="IPR002491">
    <property type="entry name" value="ABC_transptr_periplasmic_BD"/>
</dbReference>
<proteinExistence type="predicted"/>
<feature type="domain" description="Fe/B12 periplasmic-binding" evidence="1">
    <location>
        <begin position="128"/>
        <end position="400"/>
    </location>
</feature>
<accession>A0A6M1T2B1</accession>
<dbReference type="PANTHER" id="PTHR30535:SF34">
    <property type="entry name" value="MOLYBDATE-BINDING PROTEIN MOLA"/>
    <property type="match status" value="1"/>
</dbReference>
<name>A0A6M1T2B1_9BACT</name>
<reference evidence="2 3" key="1">
    <citation type="submission" date="2020-02" db="EMBL/GenBank/DDBJ databases">
        <title>Balneolaceae bacterium YR4-1, complete genome.</title>
        <authorList>
            <person name="Li Y."/>
            <person name="Wu S."/>
        </authorList>
    </citation>
    <scope>NUCLEOTIDE SEQUENCE [LARGE SCALE GENOMIC DNA]</scope>
    <source>
        <strain evidence="2 3">YR4-1</strain>
    </source>
</reference>
<evidence type="ECO:0000259" key="1">
    <source>
        <dbReference type="PROSITE" id="PS50983"/>
    </source>
</evidence>
<protein>
    <submittedName>
        <fullName evidence="2">ABC transporter substrate-binding protein</fullName>
    </submittedName>
</protein>
<evidence type="ECO:0000313" key="3">
    <source>
        <dbReference type="Proteomes" id="UP000473278"/>
    </source>
</evidence>
<evidence type="ECO:0000313" key="2">
    <source>
        <dbReference type="EMBL" id="NGP76165.1"/>
    </source>
</evidence>